<evidence type="ECO:0000313" key="3">
    <source>
        <dbReference type="Proteomes" id="UP000271974"/>
    </source>
</evidence>
<keyword evidence="1" id="KW-0732">Signal</keyword>
<comment type="caution">
    <text evidence="2">The sequence shown here is derived from an EMBL/GenBank/DDBJ whole genome shotgun (WGS) entry which is preliminary data.</text>
</comment>
<reference evidence="2 3" key="1">
    <citation type="submission" date="2019-01" db="EMBL/GenBank/DDBJ databases">
        <title>A draft genome assembly of the solar-powered sea slug Elysia chlorotica.</title>
        <authorList>
            <person name="Cai H."/>
            <person name="Li Q."/>
            <person name="Fang X."/>
            <person name="Li J."/>
            <person name="Curtis N.E."/>
            <person name="Altenburger A."/>
            <person name="Shibata T."/>
            <person name="Feng M."/>
            <person name="Maeda T."/>
            <person name="Schwartz J.A."/>
            <person name="Shigenobu S."/>
            <person name="Lundholm N."/>
            <person name="Nishiyama T."/>
            <person name="Yang H."/>
            <person name="Hasebe M."/>
            <person name="Li S."/>
            <person name="Pierce S.K."/>
            <person name="Wang J."/>
        </authorList>
    </citation>
    <scope>NUCLEOTIDE SEQUENCE [LARGE SCALE GENOMIC DNA]</scope>
    <source>
        <strain evidence="2">EC2010</strain>
        <tissue evidence="2">Whole organism of an adult</tissue>
    </source>
</reference>
<sequence>MNATTLTVCLLVMVLVSINASVLRSTSTANVADTFEDAASKQERSASEDDLTPLQLTKRGWFDDINPFEKIVDVFVDGMDDIDETIGHVEDGLEKGLGMLKDGWKMGKELRGHVRLG</sequence>
<dbReference type="AlphaFoldDB" id="A0A433TML1"/>
<proteinExistence type="predicted"/>
<feature type="chain" id="PRO_5019138863" evidence="1">
    <location>
        <begin position="21"/>
        <end position="117"/>
    </location>
</feature>
<dbReference type="Proteomes" id="UP000271974">
    <property type="component" value="Unassembled WGS sequence"/>
</dbReference>
<evidence type="ECO:0000313" key="2">
    <source>
        <dbReference type="EMBL" id="RUS82813.1"/>
    </source>
</evidence>
<feature type="signal peptide" evidence="1">
    <location>
        <begin position="1"/>
        <end position="20"/>
    </location>
</feature>
<evidence type="ECO:0000256" key="1">
    <source>
        <dbReference type="SAM" id="SignalP"/>
    </source>
</evidence>
<accession>A0A433TML1</accession>
<keyword evidence="3" id="KW-1185">Reference proteome</keyword>
<gene>
    <name evidence="2" type="ORF">EGW08_009433</name>
</gene>
<organism evidence="2 3">
    <name type="scientific">Elysia chlorotica</name>
    <name type="common">Eastern emerald elysia</name>
    <name type="synonym">Sea slug</name>
    <dbReference type="NCBI Taxonomy" id="188477"/>
    <lineage>
        <taxon>Eukaryota</taxon>
        <taxon>Metazoa</taxon>
        <taxon>Spiralia</taxon>
        <taxon>Lophotrochozoa</taxon>
        <taxon>Mollusca</taxon>
        <taxon>Gastropoda</taxon>
        <taxon>Heterobranchia</taxon>
        <taxon>Euthyneura</taxon>
        <taxon>Panpulmonata</taxon>
        <taxon>Sacoglossa</taxon>
        <taxon>Placobranchoidea</taxon>
        <taxon>Plakobranchidae</taxon>
        <taxon>Elysia</taxon>
    </lineage>
</organism>
<name>A0A433TML1_ELYCH</name>
<protein>
    <submittedName>
        <fullName evidence="2">Uncharacterized protein</fullName>
    </submittedName>
</protein>
<dbReference type="EMBL" id="RQTK01000270">
    <property type="protein sequence ID" value="RUS82813.1"/>
    <property type="molecule type" value="Genomic_DNA"/>
</dbReference>